<dbReference type="GO" id="GO:0005886">
    <property type="term" value="C:plasma membrane"/>
    <property type="evidence" value="ECO:0007669"/>
    <property type="project" value="UniProtKB-SubCell"/>
</dbReference>
<dbReference type="GO" id="GO:0003723">
    <property type="term" value="F:RNA binding"/>
    <property type="evidence" value="ECO:0007669"/>
    <property type="project" value="UniProtKB-UniRule"/>
</dbReference>
<feature type="coiled-coil region" evidence="7">
    <location>
        <begin position="82"/>
        <end position="157"/>
    </location>
</feature>
<dbReference type="CDD" id="cd22431">
    <property type="entry name" value="KH-I_RNaseY"/>
    <property type="match status" value="1"/>
</dbReference>
<dbReference type="InterPro" id="IPR003607">
    <property type="entry name" value="HD/PDEase_dom"/>
</dbReference>
<dbReference type="GO" id="GO:0016787">
    <property type="term" value="F:hydrolase activity"/>
    <property type="evidence" value="ECO:0007669"/>
    <property type="project" value="UniProtKB-KW"/>
</dbReference>
<keyword evidence="2 5" id="KW-0255">Endonuclease</keyword>
<evidence type="ECO:0000256" key="5">
    <source>
        <dbReference type="HAMAP-Rule" id="MF_00335"/>
    </source>
</evidence>
<evidence type="ECO:0000256" key="6">
    <source>
        <dbReference type="NCBIfam" id="TIGR03319"/>
    </source>
</evidence>
<keyword evidence="5" id="KW-1133">Transmembrane helix</keyword>
<dbReference type="SMART" id="SM00322">
    <property type="entry name" value="KH"/>
    <property type="match status" value="1"/>
</dbReference>
<keyword evidence="4 5" id="KW-0694">RNA-binding</keyword>
<dbReference type="InterPro" id="IPR004088">
    <property type="entry name" value="KH_dom_type_1"/>
</dbReference>
<protein>
    <recommendedName>
        <fullName evidence="5 6">Ribonuclease Y</fullName>
        <shortName evidence="5">RNase Y</shortName>
        <ecNumber evidence="5 6">3.1.-.-</ecNumber>
    </recommendedName>
</protein>
<dbReference type="Pfam" id="PF00013">
    <property type="entry name" value="KH_1"/>
    <property type="match status" value="1"/>
</dbReference>
<dbReference type="InterPro" id="IPR036612">
    <property type="entry name" value="KH_dom_type_1_sf"/>
</dbReference>
<dbReference type="Gene3D" id="1.10.3210.10">
    <property type="entry name" value="Hypothetical protein af1432"/>
    <property type="match status" value="1"/>
</dbReference>
<organism evidence="9 10">
    <name type="scientific">Candidatus Doudnabacteria bacterium RIFCSPHIGHO2_02_FULL_46_11</name>
    <dbReference type="NCBI Taxonomy" id="1817832"/>
    <lineage>
        <taxon>Bacteria</taxon>
        <taxon>Candidatus Doudnaibacteriota</taxon>
    </lineage>
</organism>
<dbReference type="HAMAP" id="MF_00335">
    <property type="entry name" value="RNase_Y"/>
    <property type="match status" value="1"/>
</dbReference>
<accession>A0A1F5P8S9</accession>
<name>A0A1F5P8S9_9BACT</name>
<evidence type="ECO:0000256" key="2">
    <source>
        <dbReference type="ARBA" id="ARBA00022759"/>
    </source>
</evidence>
<dbReference type="Pfam" id="PF12072">
    <property type="entry name" value="RNase_Y_N"/>
    <property type="match status" value="1"/>
</dbReference>
<dbReference type="EMBL" id="MFES01000003">
    <property type="protein sequence ID" value="OGE86336.1"/>
    <property type="molecule type" value="Genomic_DNA"/>
</dbReference>
<feature type="domain" description="HD" evidence="8">
    <location>
        <begin position="323"/>
        <end position="423"/>
    </location>
</feature>
<keyword evidence="5" id="KW-0472">Membrane</keyword>
<comment type="caution">
    <text evidence="9">The sequence shown here is derived from an EMBL/GenBank/DDBJ whole genome shotgun (WGS) entry which is preliminary data.</text>
</comment>
<evidence type="ECO:0000313" key="10">
    <source>
        <dbReference type="Proteomes" id="UP000176786"/>
    </source>
</evidence>
<keyword evidence="7" id="KW-0175">Coiled coil</keyword>
<dbReference type="InterPro" id="IPR004087">
    <property type="entry name" value="KH_dom"/>
</dbReference>
<sequence length="514" mass="58234">MSSDLLFLIPAVILGGIAGYFIRRIQVATKINSAENKAQRMLEDASSKEKELILEAKGRALAITEAAKKEEAEFRQQILRSQTRIENREGELDQKLDRLEREKQALEEKNKILDQTRQEIEGLKQEQVEKLEKVAALSREEARNILLENTEQKVREELTGLSRKLIVQAREDADKKARDLITQAMERVAADVTAEMTTTSIQLPSEEMKGRIIGKEGRNIKAFEQLMGVEIIVDDTPDTVLISGFNSLRRHVAKLTLEKLLKDGRIHPARIEELYEKTKHEVAEMIREAGEEAVQELGIINFPPKLIQLVGRLKFRTSYGQNILQHSVEMAKIATIMAEELGADVNITKQGALLHDIGKAIDQEIEGTHVEIGRRIAEKFNLDPRVINAIESHHYDTDVGQHKSEHLSVEAAIVDVADAISSSRPGARRESFENYVKRLEDLENIAKSFEGVEKTYAVQAGREVRVFVVPDKVDDWAATKMARDIANRIENEMKYPGEVKVNVIREKRVIEYAR</sequence>
<dbReference type="InterPro" id="IPR017705">
    <property type="entry name" value="Ribonuclease_Y"/>
</dbReference>
<proteinExistence type="inferred from homology"/>
<feature type="transmembrane region" description="Helical" evidence="5">
    <location>
        <begin position="6"/>
        <end position="22"/>
    </location>
</feature>
<dbReference type="PROSITE" id="PS51831">
    <property type="entry name" value="HD"/>
    <property type="match status" value="1"/>
</dbReference>
<gene>
    <name evidence="5" type="primary">rny</name>
    <name evidence="9" type="ORF">A3J48_02455</name>
</gene>
<comment type="similarity">
    <text evidence="5">Belongs to the RNase Y family.</text>
</comment>
<dbReference type="SUPFAM" id="SSF54791">
    <property type="entry name" value="Eukaryotic type KH-domain (KH-domain type I)"/>
    <property type="match status" value="1"/>
</dbReference>
<dbReference type="SMART" id="SM00471">
    <property type="entry name" value="HDc"/>
    <property type="match status" value="1"/>
</dbReference>
<evidence type="ECO:0000256" key="4">
    <source>
        <dbReference type="ARBA" id="ARBA00022884"/>
    </source>
</evidence>
<keyword evidence="1 5" id="KW-0540">Nuclease</keyword>
<dbReference type="AlphaFoldDB" id="A0A1F5P8S9"/>
<dbReference type="STRING" id="1817832.A3J48_02455"/>
<keyword evidence="5" id="KW-0812">Transmembrane</keyword>
<comment type="subcellular location">
    <subcellularLocation>
        <location evidence="5">Cell membrane</location>
        <topology evidence="5">Single-pass membrane protein</topology>
    </subcellularLocation>
</comment>
<keyword evidence="5" id="KW-1003">Cell membrane</keyword>
<dbReference type="GO" id="GO:0006402">
    <property type="term" value="P:mRNA catabolic process"/>
    <property type="evidence" value="ECO:0007669"/>
    <property type="project" value="UniProtKB-UniRule"/>
</dbReference>
<comment type="function">
    <text evidence="5">Endoribonuclease that initiates mRNA decay.</text>
</comment>
<dbReference type="PANTHER" id="PTHR12826:SF15">
    <property type="entry name" value="RIBONUCLEASE Y"/>
    <property type="match status" value="1"/>
</dbReference>
<dbReference type="NCBIfam" id="TIGR00277">
    <property type="entry name" value="HDIG"/>
    <property type="match status" value="1"/>
</dbReference>
<dbReference type="PROSITE" id="PS50084">
    <property type="entry name" value="KH_TYPE_1"/>
    <property type="match status" value="1"/>
</dbReference>
<dbReference type="EC" id="3.1.-.-" evidence="5 6"/>
<evidence type="ECO:0000313" key="9">
    <source>
        <dbReference type="EMBL" id="OGE86336.1"/>
    </source>
</evidence>
<dbReference type="InterPro" id="IPR022711">
    <property type="entry name" value="RNase_Y_N"/>
</dbReference>
<dbReference type="InterPro" id="IPR006675">
    <property type="entry name" value="HDIG_dom"/>
</dbReference>
<evidence type="ECO:0000256" key="1">
    <source>
        <dbReference type="ARBA" id="ARBA00022722"/>
    </source>
</evidence>
<dbReference type="SUPFAM" id="SSF109604">
    <property type="entry name" value="HD-domain/PDEase-like"/>
    <property type="match status" value="1"/>
</dbReference>
<dbReference type="GO" id="GO:0004521">
    <property type="term" value="F:RNA endonuclease activity"/>
    <property type="evidence" value="ECO:0007669"/>
    <property type="project" value="UniProtKB-UniRule"/>
</dbReference>
<dbReference type="InterPro" id="IPR006674">
    <property type="entry name" value="HD_domain"/>
</dbReference>
<dbReference type="PANTHER" id="PTHR12826">
    <property type="entry name" value="RIBONUCLEASE Y"/>
    <property type="match status" value="1"/>
</dbReference>
<reference evidence="9 10" key="1">
    <citation type="journal article" date="2016" name="Nat. Commun.">
        <title>Thousands of microbial genomes shed light on interconnected biogeochemical processes in an aquifer system.</title>
        <authorList>
            <person name="Anantharaman K."/>
            <person name="Brown C.T."/>
            <person name="Hug L.A."/>
            <person name="Sharon I."/>
            <person name="Castelle C.J."/>
            <person name="Probst A.J."/>
            <person name="Thomas B.C."/>
            <person name="Singh A."/>
            <person name="Wilkins M.J."/>
            <person name="Karaoz U."/>
            <person name="Brodie E.L."/>
            <person name="Williams K.H."/>
            <person name="Hubbard S.S."/>
            <person name="Banfield J.F."/>
        </authorList>
    </citation>
    <scope>NUCLEOTIDE SEQUENCE [LARGE SCALE GENOMIC DNA]</scope>
</reference>
<dbReference type="CDD" id="cd00077">
    <property type="entry name" value="HDc"/>
    <property type="match status" value="1"/>
</dbReference>
<evidence type="ECO:0000259" key="8">
    <source>
        <dbReference type="PROSITE" id="PS51831"/>
    </source>
</evidence>
<dbReference type="NCBIfam" id="TIGR03319">
    <property type="entry name" value="RNase_Y"/>
    <property type="match status" value="1"/>
</dbReference>
<evidence type="ECO:0000256" key="7">
    <source>
        <dbReference type="SAM" id="Coils"/>
    </source>
</evidence>
<keyword evidence="3 5" id="KW-0378">Hydrolase</keyword>
<dbReference type="Gene3D" id="3.30.310.210">
    <property type="match status" value="1"/>
</dbReference>
<evidence type="ECO:0000256" key="3">
    <source>
        <dbReference type="ARBA" id="ARBA00022801"/>
    </source>
</evidence>
<dbReference type="Pfam" id="PF01966">
    <property type="entry name" value="HD"/>
    <property type="match status" value="1"/>
</dbReference>
<dbReference type="Proteomes" id="UP000176786">
    <property type="component" value="Unassembled WGS sequence"/>
</dbReference>